<feature type="transmembrane region" description="Helical" evidence="1">
    <location>
        <begin position="7"/>
        <end position="25"/>
    </location>
</feature>
<keyword evidence="3" id="KW-1185">Reference proteome</keyword>
<protein>
    <submittedName>
        <fullName evidence="2">Uncharacterized protein</fullName>
    </submittedName>
</protein>
<evidence type="ECO:0000256" key="1">
    <source>
        <dbReference type="SAM" id="Phobius"/>
    </source>
</evidence>
<dbReference type="OrthoDB" id="9834136at2"/>
<dbReference type="Proteomes" id="UP000321440">
    <property type="component" value="Unassembled WGS sequence"/>
</dbReference>
<dbReference type="EMBL" id="BJYA01000005">
    <property type="protein sequence ID" value="GEN45475.1"/>
    <property type="molecule type" value="Genomic_DNA"/>
</dbReference>
<feature type="transmembrane region" description="Helical" evidence="1">
    <location>
        <begin position="99"/>
        <end position="117"/>
    </location>
</feature>
<name>A0A511W315_9BACI</name>
<keyword evidence="1" id="KW-0472">Membrane</keyword>
<gene>
    <name evidence="2" type="ORF">AHA02nite_12510</name>
</gene>
<dbReference type="AlphaFoldDB" id="A0A511W315"/>
<feature type="transmembrane region" description="Helical" evidence="1">
    <location>
        <begin position="31"/>
        <end position="54"/>
    </location>
</feature>
<proteinExistence type="predicted"/>
<accession>A0A511W315</accession>
<organism evidence="2 3">
    <name type="scientific">Alkalibacillus haloalkaliphilus</name>
    <dbReference type="NCBI Taxonomy" id="94136"/>
    <lineage>
        <taxon>Bacteria</taxon>
        <taxon>Bacillati</taxon>
        <taxon>Bacillota</taxon>
        <taxon>Bacilli</taxon>
        <taxon>Bacillales</taxon>
        <taxon>Bacillaceae</taxon>
        <taxon>Alkalibacillus</taxon>
    </lineage>
</organism>
<keyword evidence="1" id="KW-1133">Transmembrane helix</keyword>
<feature type="transmembrane region" description="Helical" evidence="1">
    <location>
        <begin position="66"/>
        <end position="87"/>
    </location>
</feature>
<evidence type="ECO:0000313" key="3">
    <source>
        <dbReference type="Proteomes" id="UP000321440"/>
    </source>
</evidence>
<keyword evidence="1" id="KW-0812">Transmembrane</keyword>
<evidence type="ECO:0000313" key="2">
    <source>
        <dbReference type="EMBL" id="GEN45475.1"/>
    </source>
</evidence>
<dbReference type="RefSeq" id="WP_146815439.1">
    <property type="nucleotide sequence ID" value="NZ_BJYA01000005.1"/>
</dbReference>
<reference evidence="2 3" key="1">
    <citation type="submission" date="2019-07" db="EMBL/GenBank/DDBJ databases">
        <title>Whole genome shotgun sequence of Alkalibacillus haloalkaliphilus NBRC 103110.</title>
        <authorList>
            <person name="Hosoyama A."/>
            <person name="Uohara A."/>
            <person name="Ohji S."/>
            <person name="Ichikawa N."/>
        </authorList>
    </citation>
    <scope>NUCLEOTIDE SEQUENCE [LARGE SCALE GENOMIC DNA]</scope>
    <source>
        <strain evidence="2 3">NBRC 103110</strain>
    </source>
</reference>
<sequence length="131" mass="15270">MKFIEQVIISFISALLFTIIAPQLGIPFLTFFWVTFLIMFTLGRMLNYFVKYIIDYDRFRSSLYRYMASVMLYAYGGVLILASLSLVIDQLAPLELSNLLTLGVLPAWLYFHLDLLVKRLLPKLMERNDTN</sequence>
<comment type="caution">
    <text evidence="2">The sequence shown here is derived from an EMBL/GenBank/DDBJ whole genome shotgun (WGS) entry which is preliminary data.</text>
</comment>